<evidence type="ECO:0000259" key="2">
    <source>
        <dbReference type="Pfam" id="PF01979"/>
    </source>
</evidence>
<dbReference type="EMBL" id="KQ965738">
    <property type="protein sequence ID" value="KXS19516.1"/>
    <property type="molecule type" value="Genomic_DNA"/>
</dbReference>
<protein>
    <submittedName>
        <fullName evidence="3">Guanine deaminase</fullName>
    </submittedName>
</protein>
<dbReference type="Gene3D" id="2.30.40.10">
    <property type="entry name" value="Urease, subunit C, domain 1"/>
    <property type="match status" value="1"/>
</dbReference>
<dbReference type="Proteomes" id="UP000070544">
    <property type="component" value="Unassembled WGS sequence"/>
</dbReference>
<dbReference type="AlphaFoldDB" id="A0A139ARY7"/>
<dbReference type="Gene3D" id="3.20.20.140">
    <property type="entry name" value="Metal-dependent hydrolases"/>
    <property type="match status" value="1"/>
</dbReference>
<dbReference type="Pfam" id="PF01979">
    <property type="entry name" value="Amidohydro_1"/>
    <property type="match status" value="1"/>
</dbReference>
<evidence type="ECO:0000313" key="3">
    <source>
        <dbReference type="EMBL" id="KXS19516.1"/>
    </source>
</evidence>
<dbReference type="InterPro" id="IPR032466">
    <property type="entry name" value="Metal_Hydrolase"/>
</dbReference>
<keyword evidence="1" id="KW-0378">Hydrolase</keyword>
<evidence type="ECO:0000313" key="4">
    <source>
        <dbReference type="Proteomes" id="UP000070544"/>
    </source>
</evidence>
<keyword evidence="4" id="KW-1185">Reference proteome</keyword>
<dbReference type="GO" id="GO:0016810">
    <property type="term" value="F:hydrolase activity, acting on carbon-nitrogen (but not peptide) bonds"/>
    <property type="evidence" value="ECO:0007669"/>
    <property type="project" value="InterPro"/>
</dbReference>
<dbReference type="SUPFAM" id="SSF51338">
    <property type="entry name" value="Composite domain of metallo-dependent hydrolases"/>
    <property type="match status" value="1"/>
</dbReference>
<dbReference type="OMA" id="VGAHMIL"/>
<feature type="domain" description="Amidohydrolase-related" evidence="2">
    <location>
        <begin position="73"/>
        <end position="413"/>
    </location>
</feature>
<organism evidence="3 4">
    <name type="scientific">Gonapodya prolifera (strain JEL478)</name>
    <name type="common">Monoblepharis prolifera</name>
    <dbReference type="NCBI Taxonomy" id="1344416"/>
    <lineage>
        <taxon>Eukaryota</taxon>
        <taxon>Fungi</taxon>
        <taxon>Fungi incertae sedis</taxon>
        <taxon>Chytridiomycota</taxon>
        <taxon>Chytridiomycota incertae sedis</taxon>
        <taxon>Monoblepharidomycetes</taxon>
        <taxon>Monoblepharidales</taxon>
        <taxon>Gonapodyaceae</taxon>
        <taxon>Gonapodya</taxon>
    </lineage>
</organism>
<dbReference type="PANTHER" id="PTHR43794">
    <property type="entry name" value="AMINOHYDROLASE SSNA-RELATED"/>
    <property type="match status" value="1"/>
</dbReference>
<dbReference type="InterPro" id="IPR011059">
    <property type="entry name" value="Metal-dep_hydrolase_composite"/>
</dbReference>
<dbReference type="InterPro" id="IPR050287">
    <property type="entry name" value="MTA/SAH_deaminase"/>
</dbReference>
<name>A0A139ARY7_GONPJ</name>
<dbReference type="STRING" id="1344416.A0A139ARY7"/>
<sequence length="490" mass="52123">MTTPIARSRGDSSGGLFIKNALVLVTNDASRREIRNGAVIINGNVVEKVGSTAELESHVNPKFRIIDLENKAVLLPGFISIHHHMLESLTRVYGTKDGIQTLPWLERLVPLWSEVTGRDLYVATKVCLAELMLSGSTTMLDHCVGYWNDMKPDLQVQAAREMRVRFHVTRGGNDVRDGSDGDALCEDTQDILADARRVVATFHDPHKYAMSRVALGTVAVSLASPALHRGFASIASSNPGVSVTTHLYEGGDEFELSMDEAGISPLERLLSDDLGGPPAVTPYILSHCVHTPPTEISLLAQHKLAVAHCPSSNAILGAGIAPVRKFLQAGVTVGLGTDGSSSNDGNNLLGEIRQAMLFQRLGAAMDAGLGNSGDITFTARQALELATLGSAAALGRDDIGQVSPGYAADLVAFRVDGLQHAGGSVWDPVASLVVCSPVPCWLNVIDGVVCIQDGSFTTEVDVDVTTLVQEHNTIAAEIQNKVKAKGAYRP</sequence>
<dbReference type="InterPro" id="IPR006680">
    <property type="entry name" value="Amidohydro-rel"/>
</dbReference>
<accession>A0A139ARY7</accession>
<evidence type="ECO:0000256" key="1">
    <source>
        <dbReference type="ARBA" id="ARBA00022801"/>
    </source>
</evidence>
<reference evidence="3 4" key="1">
    <citation type="journal article" date="2015" name="Genome Biol. Evol.">
        <title>Phylogenomic analyses indicate that early fungi evolved digesting cell walls of algal ancestors of land plants.</title>
        <authorList>
            <person name="Chang Y."/>
            <person name="Wang S."/>
            <person name="Sekimoto S."/>
            <person name="Aerts A.L."/>
            <person name="Choi C."/>
            <person name="Clum A."/>
            <person name="LaButti K.M."/>
            <person name="Lindquist E.A."/>
            <person name="Yee Ngan C."/>
            <person name="Ohm R.A."/>
            <person name="Salamov A.A."/>
            <person name="Grigoriev I.V."/>
            <person name="Spatafora J.W."/>
            <person name="Berbee M.L."/>
        </authorList>
    </citation>
    <scope>NUCLEOTIDE SEQUENCE [LARGE SCALE GENOMIC DNA]</scope>
    <source>
        <strain evidence="3 4">JEL478</strain>
    </source>
</reference>
<dbReference type="SUPFAM" id="SSF51556">
    <property type="entry name" value="Metallo-dependent hydrolases"/>
    <property type="match status" value="1"/>
</dbReference>
<proteinExistence type="predicted"/>
<dbReference type="OrthoDB" id="194468at2759"/>
<dbReference type="PANTHER" id="PTHR43794:SF11">
    <property type="entry name" value="AMIDOHYDROLASE-RELATED DOMAIN-CONTAINING PROTEIN"/>
    <property type="match status" value="1"/>
</dbReference>
<gene>
    <name evidence="3" type="ORF">M427DRAFT_67145</name>
</gene>